<evidence type="ECO:0000313" key="2">
    <source>
        <dbReference type="EMBL" id="KAF9441428.1"/>
    </source>
</evidence>
<feature type="compositionally biased region" description="Basic and acidic residues" evidence="1">
    <location>
        <begin position="98"/>
        <end position="110"/>
    </location>
</feature>
<name>A0A9P6BXE3_9AGAR</name>
<dbReference type="EMBL" id="MU151912">
    <property type="protein sequence ID" value="KAF9441428.1"/>
    <property type="molecule type" value="Genomic_DNA"/>
</dbReference>
<dbReference type="Proteomes" id="UP000807342">
    <property type="component" value="Unassembled WGS sequence"/>
</dbReference>
<dbReference type="AlphaFoldDB" id="A0A9P6BXE3"/>
<comment type="caution">
    <text evidence="2">The sequence shown here is derived from an EMBL/GenBank/DDBJ whole genome shotgun (WGS) entry which is preliminary data.</text>
</comment>
<feature type="region of interest" description="Disordered" evidence="1">
    <location>
        <begin position="1"/>
        <end position="110"/>
    </location>
</feature>
<protein>
    <submittedName>
        <fullName evidence="2">Uncharacterized protein</fullName>
    </submittedName>
</protein>
<evidence type="ECO:0000313" key="3">
    <source>
        <dbReference type="Proteomes" id="UP000807342"/>
    </source>
</evidence>
<organism evidence="2 3">
    <name type="scientific">Macrolepiota fuliginosa MF-IS2</name>
    <dbReference type="NCBI Taxonomy" id="1400762"/>
    <lineage>
        <taxon>Eukaryota</taxon>
        <taxon>Fungi</taxon>
        <taxon>Dikarya</taxon>
        <taxon>Basidiomycota</taxon>
        <taxon>Agaricomycotina</taxon>
        <taxon>Agaricomycetes</taxon>
        <taxon>Agaricomycetidae</taxon>
        <taxon>Agaricales</taxon>
        <taxon>Agaricineae</taxon>
        <taxon>Agaricaceae</taxon>
        <taxon>Macrolepiota</taxon>
    </lineage>
</organism>
<reference evidence="2" key="1">
    <citation type="submission" date="2020-11" db="EMBL/GenBank/DDBJ databases">
        <authorList>
            <consortium name="DOE Joint Genome Institute"/>
            <person name="Ahrendt S."/>
            <person name="Riley R."/>
            <person name="Andreopoulos W."/>
            <person name="Labutti K."/>
            <person name="Pangilinan J."/>
            <person name="Ruiz-Duenas F.J."/>
            <person name="Barrasa J.M."/>
            <person name="Sanchez-Garcia M."/>
            <person name="Camarero S."/>
            <person name="Miyauchi S."/>
            <person name="Serrano A."/>
            <person name="Linde D."/>
            <person name="Babiker R."/>
            <person name="Drula E."/>
            <person name="Ayuso-Fernandez I."/>
            <person name="Pacheco R."/>
            <person name="Padilla G."/>
            <person name="Ferreira P."/>
            <person name="Barriuso J."/>
            <person name="Kellner H."/>
            <person name="Castanera R."/>
            <person name="Alfaro M."/>
            <person name="Ramirez L."/>
            <person name="Pisabarro A.G."/>
            <person name="Kuo A."/>
            <person name="Tritt A."/>
            <person name="Lipzen A."/>
            <person name="He G."/>
            <person name="Yan M."/>
            <person name="Ng V."/>
            <person name="Cullen D."/>
            <person name="Martin F."/>
            <person name="Rosso M.-N."/>
            <person name="Henrissat B."/>
            <person name="Hibbett D."/>
            <person name="Martinez A.T."/>
            <person name="Grigoriev I.V."/>
        </authorList>
    </citation>
    <scope>NUCLEOTIDE SEQUENCE</scope>
    <source>
        <strain evidence="2">MF-IS2</strain>
    </source>
</reference>
<feature type="compositionally biased region" description="Low complexity" evidence="1">
    <location>
        <begin position="58"/>
        <end position="90"/>
    </location>
</feature>
<gene>
    <name evidence="2" type="ORF">P691DRAFT_766295</name>
</gene>
<sequence length="110" mass="12040">MADSAGIADGAGDAHDAQHQQGDFLPAPAYNAQHFPPATEQPPPRLGPAQFLPANLAPPSQQQTQQRQAQPQPQVLPQPYIIYQHPQQHHMPSQYSREAPKFDGHPRSLG</sequence>
<keyword evidence="3" id="KW-1185">Reference proteome</keyword>
<feature type="compositionally biased region" description="Low complexity" evidence="1">
    <location>
        <begin position="1"/>
        <end position="11"/>
    </location>
</feature>
<evidence type="ECO:0000256" key="1">
    <source>
        <dbReference type="SAM" id="MobiDB-lite"/>
    </source>
</evidence>
<accession>A0A9P6BXE3</accession>
<proteinExistence type="predicted"/>